<evidence type="ECO:0000313" key="1">
    <source>
        <dbReference type="EMBL" id="EFE09692.1"/>
    </source>
</evidence>
<comment type="caution">
    <text evidence="1">The sequence shown here is derived from an EMBL/GenBank/DDBJ whole genome shotgun (WGS) entry which is preliminary data.</text>
</comment>
<dbReference type="AlphaFoldDB" id="D4B930"/>
<dbReference type="Proteomes" id="UP000003880">
    <property type="component" value="Unassembled WGS sequence"/>
</dbReference>
<proteinExistence type="predicted"/>
<sequence>MVQTGDLQIIVKLAIYGMVFSRHIHNASSLPPRMFGKLLTPLPERTRLFQRFNGRAKIDMQHIAVDHQCRDGLHSRLFCFRNPARLLSQVNNINFNIGGQMLKQRLFCGNANRATGMIKTGFRHDTSPFEL</sequence>
<name>D4B930_9ENTR</name>
<dbReference type="EMBL" id="ABWL02000005">
    <property type="protein sequence ID" value="EFE09692.1"/>
    <property type="molecule type" value="Genomic_DNA"/>
</dbReference>
<accession>D4B930</accession>
<evidence type="ECO:0000313" key="2">
    <source>
        <dbReference type="Proteomes" id="UP000003880"/>
    </source>
</evidence>
<gene>
    <name evidence="1" type="ORF">CIT292_06968</name>
</gene>
<protein>
    <submittedName>
        <fullName evidence="1">Uncharacterized protein</fullName>
    </submittedName>
</protein>
<organism evidence="1 2">
    <name type="scientific">Citrobacter youngae ATCC 29220</name>
    <dbReference type="NCBI Taxonomy" id="500640"/>
    <lineage>
        <taxon>Bacteria</taxon>
        <taxon>Pseudomonadati</taxon>
        <taxon>Pseudomonadota</taxon>
        <taxon>Gammaproteobacteria</taxon>
        <taxon>Enterobacterales</taxon>
        <taxon>Enterobacteriaceae</taxon>
        <taxon>Citrobacter</taxon>
        <taxon>Citrobacter freundii complex</taxon>
    </lineage>
</organism>
<dbReference type="HOGENOM" id="CLU_1923868_0_0_6"/>
<reference evidence="1 2" key="1">
    <citation type="submission" date="2010-02" db="EMBL/GenBank/DDBJ databases">
        <authorList>
            <person name="Weinstock G."/>
            <person name="Sodergren E."/>
            <person name="Clifton S."/>
            <person name="Fulton L."/>
            <person name="Fulton B."/>
            <person name="Courtney L."/>
            <person name="Fronick C."/>
            <person name="Harrison M."/>
            <person name="Strong C."/>
            <person name="Farmer C."/>
            <person name="Delahaunty K."/>
            <person name="Markovic C."/>
            <person name="Hall O."/>
            <person name="Minx P."/>
            <person name="Tomlinson C."/>
            <person name="Mitreva M."/>
            <person name="Nelson J."/>
            <person name="Hou S."/>
            <person name="Wollam A."/>
            <person name="Pepin K.H."/>
            <person name="Johnson M."/>
            <person name="Bhonagiri V."/>
            <person name="Zhang X."/>
            <person name="Suruliraj S."/>
            <person name="Warren W."/>
            <person name="Chinwalla A."/>
            <person name="Mardis E.R."/>
            <person name="Wilson R.K."/>
        </authorList>
    </citation>
    <scope>NUCLEOTIDE SEQUENCE [LARGE SCALE GENOMIC DNA]</scope>
    <source>
        <strain evidence="1 2">ATCC 29220</strain>
    </source>
</reference>